<dbReference type="EMBL" id="CP015136">
    <property type="protein sequence ID" value="AMY08506.1"/>
    <property type="molecule type" value="Genomic_DNA"/>
</dbReference>
<dbReference type="RefSeq" id="WP_110170344.1">
    <property type="nucleotide sequence ID" value="NZ_CP015136.1"/>
</dbReference>
<evidence type="ECO:0000313" key="2">
    <source>
        <dbReference type="Proteomes" id="UP000076079"/>
    </source>
</evidence>
<protein>
    <recommendedName>
        <fullName evidence="3">BrnT family toxin</fullName>
    </recommendedName>
</protein>
<reference evidence="2" key="2">
    <citation type="submission" date="2016-04" db="EMBL/GenBank/DDBJ databases">
        <title>First Complete Genome Sequence of a Subdivision 6 Acidobacterium.</title>
        <authorList>
            <person name="Huang S."/>
            <person name="Vieira S."/>
            <person name="Bunk B."/>
            <person name="Riedel T."/>
            <person name="Sproeer C."/>
            <person name="Overmann J."/>
        </authorList>
    </citation>
    <scope>NUCLEOTIDE SEQUENCE [LARGE SCALE GENOMIC DNA]</scope>
    <source>
        <strain evidence="2">DSM 100886 HEG_-6_39</strain>
    </source>
</reference>
<reference evidence="1 2" key="1">
    <citation type="journal article" date="2016" name="Genome Announc.">
        <title>First Complete Genome Sequence of a Subdivision 6 Acidobacterium Strain.</title>
        <authorList>
            <person name="Huang S."/>
            <person name="Vieira S."/>
            <person name="Bunk B."/>
            <person name="Riedel T."/>
            <person name="Sproer C."/>
            <person name="Overmann J."/>
        </authorList>
    </citation>
    <scope>NUCLEOTIDE SEQUENCE [LARGE SCALE GENOMIC DNA]</scope>
    <source>
        <strain evidence="2">DSM 100886 HEG_-6_39</strain>
    </source>
</reference>
<accession>A0A143PJB9</accession>
<dbReference type="Proteomes" id="UP000076079">
    <property type="component" value="Chromosome"/>
</dbReference>
<keyword evidence="2" id="KW-1185">Reference proteome</keyword>
<evidence type="ECO:0008006" key="3">
    <source>
        <dbReference type="Google" id="ProtNLM"/>
    </source>
</evidence>
<organism evidence="1 2">
    <name type="scientific">Luteitalea pratensis</name>
    <dbReference type="NCBI Taxonomy" id="1855912"/>
    <lineage>
        <taxon>Bacteria</taxon>
        <taxon>Pseudomonadati</taxon>
        <taxon>Acidobacteriota</taxon>
        <taxon>Vicinamibacteria</taxon>
        <taxon>Vicinamibacterales</taxon>
        <taxon>Vicinamibacteraceae</taxon>
        <taxon>Luteitalea</taxon>
    </lineage>
</organism>
<proteinExistence type="predicted"/>
<gene>
    <name evidence="1" type="ORF">LuPra_01707</name>
</gene>
<dbReference type="Gene3D" id="3.10.450.530">
    <property type="entry name" value="Ribonuclease toxin, BrnT, of type II toxin-antitoxin system"/>
    <property type="match status" value="1"/>
</dbReference>
<dbReference type="STRING" id="1855912.LuPra_01707"/>
<dbReference type="AlphaFoldDB" id="A0A143PJB9"/>
<dbReference type="InterPro" id="IPR007460">
    <property type="entry name" value="BrnT_toxin"/>
</dbReference>
<name>A0A143PJB9_LUTPR</name>
<dbReference type="KEGG" id="abac:LuPra_01707"/>
<dbReference type="OrthoDB" id="9798158at2"/>
<dbReference type="InterPro" id="IPR038573">
    <property type="entry name" value="BrnT_sf"/>
</dbReference>
<sequence length="89" mass="10259">MRITFDPAKRAVTLAERGLDFARATDGFADRHLTARDLRHGEEERFITLGFLDGRMVVLVWTLRGRSRRVISMRKANAREQARFASRLA</sequence>
<dbReference type="Pfam" id="PF04365">
    <property type="entry name" value="BrnT_toxin"/>
    <property type="match status" value="1"/>
</dbReference>
<evidence type="ECO:0000313" key="1">
    <source>
        <dbReference type="EMBL" id="AMY08506.1"/>
    </source>
</evidence>